<proteinExistence type="predicted"/>
<feature type="signal peptide" evidence="2">
    <location>
        <begin position="1"/>
        <end position="16"/>
    </location>
</feature>
<dbReference type="Proteomes" id="UP000327044">
    <property type="component" value="Unassembled WGS sequence"/>
</dbReference>
<evidence type="ECO:0000313" key="4">
    <source>
        <dbReference type="Proteomes" id="UP000327044"/>
    </source>
</evidence>
<keyword evidence="4" id="KW-1185">Reference proteome</keyword>
<keyword evidence="2" id="KW-0732">Signal</keyword>
<evidence type="ECO:0000256" key="1">
    <source>
        <dbReference type="SAM" id="Phobius"/>
    </source>
</evidence>
<feature type="chain" id="PRO_5024330306" description="EGF-like domain-containing protein" evidence="2">
    <location>
        <begin position="17"/>
        <end position="404"/>
    </location>
</feature>
<comment type="caution">
    <text evidence="3">The sequence shown here is derived from an EMBL/GenBank/DDBJ whole genome shotgun (WGS) entry which is preliminary data.</text>
</comment>
<dbReference type="InParanoid" id="A0A5N4A759"/>
<keyword evidence="1" id="KW-0812">Transmembrane</keyword>
<name>A0A5N4A759_PHOPY</name>
<keyword evidence="1" id="KW-0472">Membrane</keyword>
<sequence length="404" mass="45588">MLILFYLLLYIKLLETKIVIKDSGLATISRGDMAMILYVTVENLCESNYHIYAKMVKCCEVFAPNDMDCRTMQLIGGDMGWLAPHSAKNISLISPTLYLHNRFGHCLVSITYNSSETSVNIQFNTLITQFTAELLDYCGDKNTTQCDTVDLDPLSECEPVNCQMKYLGARNYFNCKWRRCQKVPLCVADPDKSLPDVSYVPLNNQCRDLEDINLKDLQELQQDLWRGEVGPRVSVTRPQPNIRCNHGKMNEDSGFCTCDDGWTTTAVDGNQYEPTLAIYHMCNTEIIPVRSKAGHFFYVVFVTGASIALLLLLTSFLCHLSYSCYCGAIRQLTVTEPISNQSQFCNCCRNAYESLPTQTVGTNFEEQQPPIVASEDGVSYPTTSIQQISDHTSEYTTEEELSDF</sequence>
<protein>
    <recommendedName>
        <fullName evidence="5">EGF-like domain-containing protein</fullName>
    </recommendedName>
</protein>
<keyword evidence="1" id="KW-1133">Transmembrane helix</keyword>
<feature type="transmembrane region" description="Helical" evidence="1">
    <location>
        <begin position="296"/>
        <end position="322"/>
    </location>
</feature>
<evidence type="ECO:0008006" key="5">
    <source>
        <dbReference type="Google" id="ProtNLM"/>
    </source>
</evidence>
<dbReference type="EMBL" id="VVIM01000009">
    <property type="protein sequence ID" value="KAB0793151.1"/>
    <property type="molecule type" value="Genomic_DNA"/>
</dbReference>
<gene>
    <name evidence="3" type="ORF">PPYR_12771</name>
</gene>
<dbReference type="AlphaFoldDB" id="A0A5N4A759"/>
<accession>A0A5N4A759</accession>
<evidence type="ECO:0000313" key="3">
    <source>
        <dbReference type="EMBL" id="KAB0793151.1"/>
    </source>
</evidence>
<evidence type="ECO:0000256" key="2">
    <source>
        <dbReference type="SAM" id="SignalP"/>
    </source>
</evidence>
<reference evidence="3 4" key="1">
    <citation type="journal article" date="2018" name="Elife">
        <title>Firefly genomes illuminate parallel origins of bioluminescence in beetles.</title>
        <authorList>
            <person name="Fallon T.R."/>
            <person name="Lower S.E."/>
            <person name="Chang C.H."/>
            <person name="Bessho-Uehara M."/>
            <person name="Martin G.J."/>
            <person name="Bewick A.J."/>
            <person name="Behringer M."/>
            <person name="Debat H.J."/>
            <person name="Wong I."/>
            <person name="Day J.C."/>
            <person name="Suvorov A."/>
            <person name="Silva C.J."/>
            <person name="Stanger-Hall K.F."/>
            <person name="Hall D.W."/>
            <person name="Schmitz R.J."/>
            <person name="Nelson D.R."/>
            <person name="Lewis S.M."/>
            <person name="Shigenobu S."/>
            <person name="Bybee S.M."/>
            <person name="Larracuente A.M."/>
            <person name="Oba Y."/>
            <person name="Weng J.K."/>
        </authorList>
    </citation>
    <scope>NUCLEOTIDE SEQUENCE [LARGE SCALE GENOMIC DNA]</scope>
    <source>
        <strain evidence="3">1611_PpyrPB1</strain>
        <tissue evidence="3">Whole body</tissue>
    </source>
</reference>
<organism evidence="3 4">
    <name type="scientific">Photinus pyralis</name>
    <name type="common">Common eastern firefly</name>
    <name type="synonym">Lampyris pyralis</name>
    <dbReference type="NCBI Taxonomy" id="7054"/>
    <lineage>
        <taxon>Eukaryota</taxon>
        <taxon>Metazoa</taxon>
        <taxon>Ecdysozoa</taxon>
        <taxon>Arthropoda</taxon>
        <taxon>Hexapoda</taxon>
        <taxon>Insecta</taxon>
        <taxon>Pterygota</taxon>
        <taxon>Neoptera</taxon>
        <taxon>Endopterygota</taxon>
        <taxon>Coleoptera</taxon>
        <taxon>Polyphaga</taxon>
        <taxon>Elateriformia</taxon>
        <taxon>Elateroidea</taxon>
        <taxon>Lampyridae</taxon>
        <taxon>Lampyrinae</taxon>
        <taxon>Photinus</taxon>
    </lineage>
</organism>